<dbReference type="CDD" id="cd05233">
    <property type="entry name" value="SDR_c"/>
    <property type="match status" value="1"/>
</dbReference>
<protein>
    <recommendedName>
        <fullName evidence="6">NAD(P)-binding protein</fullName>
    </recommendedName>
</protein>
<dbReference type="EMBL" id="CAJMWT010009076">
    <property type="protein sequence ID" value="CAE6536871.1"/>
    <property type="molecule type" value="Genomic_DNA"/>
</dbReference>
<dbReference type="Pfam" id="PF23441">
    <property type="entry name" value="SDR"/>
    <property type="match status" value="1"/>
</dbReference>
<dbReference type="InterPro" id="IPR057571">
    <property type="entry name" value="SDR_PhqE-like"/>
</dbReference>
<evidence type="ECO:0000313" key="5">
    <source>
        <dbReference type="Proteomes" id="UP000663843"/>
    </source>
</evidence>
<gene>
    <name evidence="4" type="ORF">RDB_LOCUS187957</name>
</gene>
<dbReference type="PRINTS" id="PR00081">
    <property type="entry name" value="GDHRDH"/>
</dbReference>
<organism evidence="4 5">
    <name type="scientific">Rhizoctonia solani</name>
    <dbReference type="NCBI Taxonomy" id="456999"/>
    <lineage>
        <taxon>Eukaryota</taxon>
        <taxon>Fungi</taxon>
        <taxon>Dikarya</taxon>
        <taxon>Basidiomycota</taxon>
        <taxon>Agaricomycotina</taxon>
        <taxon>Agaricomycetes</taxon>
        <taxon>Cantharellales</taxon>
        <taxon>Ceratobasidiaceae</taxon>
        <taxon>Rhizoctonia</taxon>
    </lineage>
</organism>
<dbReference type="PANTHER" id="PTHR43477:SF1">
    <property type="entry name" value="DIHYDROANTICAPSIN 7-DEHYDROGENASE"/>
    <property type="match status" value="1"/>
</dbReference>
<proteinExistence type="inferred from homology"/>
<evidence type="ECO:0000256" key="3">
    <source>
        <dbReference type="ARBA" id="ARBA00023002"/>
    </source>
</evidence>
<dbReference type="InterPro" id="IPR002347">
    <property type="entry name" value="SDR_fam"/>
</dbReference>
<sequence>MSYTTDLLKGKKVVIIGGSSGIGRSVAASTLAHGASVAIASSSQEKVNAALETLKQGISAQSNVSVTGQAVNIKDFDTLKAFLTKEGPFDHLVITAGSIPGNLGFSEEDLDIPGLKDSFDIRYWSVIVAAQHIHKNKLINPGGSITLTTGTASYRPIPGLGLASGMAGSVESSTRGLAVDLKPIRVNTICPGLVDTEIFNSMSKGEKEGLFSSLGKNSLVGHVGQPDEVAEAYLFAMKCTYLTGQVIIVDGGAIIV</sequence>
<evidence type="ECO:0008006" key="6">
    <source>
        <dbReference type="Google" id="ProtNLM"/>
    </source>
</evidence>
<comment type="similarity">
    <text evidence="1">Belongs to the short-chain dehydrogenases/reductases (SDR) family.</text>
</comment>
<dbReference type="GO" id="GO:0016491">
    <property type="term" value="F:oxidoreductase activity"/>
    <property type="evidence" value="ECO:0007669"/>
    <property type="project" value="UniProtKB-KW"/>
</dbReference>
<dbReference type="InterPro" id="IPR036291">
    <property type="entry name" value="NAD(P)-bd_dom_sf"/>
</dbReference>
<dbReference type="Gene3D" id="3.40.50.720">
    <property type="entry name" value="NAD(P)-binding Rossmann-like Domain"/>
    <property type="match status" value="1"/>
</dbReference>
<name>A0A8H3DS85_9AGAM</name>
<evidence type="ECO:0000256" key="1">
    <source>
        <dbReference type="ARBA" id="ARBA00006484"/>
    </source>
</evidence>
<dbReference type="InterPro" id="IPR051122">
    <property type="entry name" value="SDR_DHRS6-like"/>
</dbReference>
<accession>A0A8H3DS85</accession>
<dbReference type="Proteomes" id="UP000663843">
    <property type="component" value="Unassembled WGS sequence"/>
</dbReference>
<dbReference type="AlphaFoldDB" id="A0A8H3DS85"/>
<comment type="caution">
    <text evidence="4">The sequence shown here is derived from an EMBL/GenBank/DDBJ whole genome shotgun (WGS) entry which is preliminary data.</text>
</comment>
<keyword evidence="2" id="KW-0521">NADP</keyword>
<keyword evidence="3" id="KW-0560">Oxidoreductase</keyword>
<reference evidence="4" key="1">
    <citation type="submission" date="2021-01" db="EMBL/GenBank/DDBJ databases">
        <authorList>
            <person name="Kaushik A."/>
        </authorList>
    </citation>
    <scope>NUCLEOTIDE SEQUENCE</scope>
    <source>
        <strain evidence="4">AG2-2IIIB</strain>
    </source>
</reference>
<evidence type="ECO:0000313" key="4">
    <source>
        <dbReference type="EMBL" id="CAE6536871.1"/>
    </source>
</evidence>
<evidence type="ECO:0000256" key="2">
    <source>
        <dbReference type="ARBA" id="ARBA00022857"/>
    </source>
</evidence>
<dbReference type="SUPFAM" id="SSF51735">
    <property type="entry name" value="NAD(P)-binding Rossmann-fold domains"/>
    <property type="match status" value="1"/>
</dbReference>
<dbReference type="PANTHER" id="PTHR43477">
    <property type="entry name" value="DIHYDROANTICAPSIN 7-DEHYDROGENASE"/>
    <property type="match status" value="1"/>
</dbReference>